<reference evidence="1" key="1">
    <citation type="submission" date="2020-05" db="EMBL/GenBank/DDBJ databases">
        <title>Large-scale comparative analyses of tick genomes elucidate their genetic diversity and vector capacities.</title>
        <authorList>
            <person name="Jia N."/>
            <person name="Wang J."/>
            <person name="Shi W."/>
            <person name="Du L."/>
            <person name="Sun Y."/>
            <person name="Zhan W."/>
            <person name="Jiang J."/>
            <person name="Wang Q."/>
            <person name="Zhang B."/>
            <person name="Ji P."/>
            <person name="Sakyi L.B."/>
            <person name="Cui X."/>
            <person name="Yuan T."/>
            <person name="Jiang B."/>
            <person name="Yang W."/>
            <person name="Lam T.T.-Y."/>
            <person name="Chang Q."/>
            <person name="Ding S."/>
            <person name="Wang X."/>
            <person name="Zhu J."/>
            <person name="Ruan X."/>
            <person name="Zhao L."/>
            <person name="Wei J."/>
            <person name="Que T."/>
            <person name="Du C."/>
            <person name="Cheng J."/>
            <person name="Dai P."/>
            <person name="Han X."/>
            <person name="Huang E."/>
            <person name="Gao Y."/>
            <person name="Liu J."/>
            <person name="Shao H."/>
            <person name="Ye R."/>
            <person name="Li L."/>
            <person name="Wei W."/>
            <person name="Wang X."/>
            <person name="Wang C."/>
            <person name="Yang T."/>
            <person name="Huo Q."/>
            <person name="Li W."/>
            <person name="Guo W."/>
            <person name="Chen H."/>
            <person name="Zhou L."/>
            <person name="Ni X."/>
            <person name="Tian J."/>
            <person name="Zhou Y."/>
            <person name="Sheng Y."/>
            <person name="Liu T."/>
            <person name="Pan Y."/>
            <person name="Xia L."/>
            <person name="Li J."/>
            <person name="Zhao F."/>
            <person name="Cao W."/>
        </authorList>
    </citation>
    <scope>NUCLEOTIDE SEQUENCE</scope>
    <source>
        <strain evidence="1">Hyas-2018</strain>
    </source>
</reference>
<gene>
    <name evidence="1" type="ORF">HPB50_012532</name>
</gene>
<accession>A0ACB7S132</accession>
<evidence type="ECO:0000313" key="1">
    <source>
        <dbReference type="EMBL" id="KAH6928190.1"/>
    </source>
</evidence>
<keyword evidence="2" id="KW-1185">Reference proteome</keyword>
<dbReference type="Proteomes" id="UP000821845">
    <property type="component" value="Chromosome 6"/>
</dbReference>
<dbReference type="EMBL" id="CM023486">
    <property type="protein sequence ID" value="KAH6928190.1"/>
    <property type="molecule type" value="Genomic_DNA"/>
</dbReference>
<comment type="caution">
    <text evidence="1">The sequence shown here is derived from an EMBL/GenBank/DDBJ whole genome shotgun (WGS) entry which is preliminary data.</text>
</comment>
<sequence length="189" mass="20595">MALRRFSQLPCSRTTGNHTTTKFRSDSSRPALKRKLYRALGVNRLPNPPPEPTSTAGHSSDAADTLRQTGRTLTILSRPPKFTASTVVSRPMVGKRLSTPYYLHDVPTPDPAQRTTQYYLQHPSSSISPQQISAPRDLLRNLRDAAAVMAASHDTVPDTPVANSPTCTAPATHKEDEHGTSHFSAVLST</sequence>
<organism evidence="1 2">
    <name type="scientific">Hyalomma asiaticum</name>
    <name type="common">Tick</name>
    <dbReference type="NCBI Taxonomy" id="266040"/>
    <lineage>
        <taxon>Eukaryota</taxon>
        <taxon>Metazoa</taxon>
        <taxon>Ecdysozoa</taxon>
        <taxon>Arthropoda</taxon>
        <taxon>Chelicerata</taxon>
        <taxon>Arachnida</taxon>
        <taxon>Acari</taxon>
        <taxon>Parasitiformes</taxon>
        <taxon>Ixodida</taxon>
        <taxon>Ixodoidea</taxon>
        <taxon>Ixodidae</taxon>
        <taxon>Hyalomminae</taxon>
        <taxon>Hyalomma</taxon>
    </lineage>
</organism>
<protein>
    <submittedName>
        <fullName evidence="1">Uncharacterized protein</fullName>
    </submittedName>
</protein>
<name>A0ACB7S132_HYAAI</name>
<proteinExistence type="predicted"/>
<evidence type="ECO:0000313" key="2">
    <source>
        <dbReference type="Proteomes" id="UP000821845"/>
    </source>
</evidence>